<evidence type="ECO:0000313" key="1">
    <source>
        <dbReference type="EMBL" id="MYM81808.1"/>
    </source>
</evidence>
<organism evidence="1 2">
    <name type="scientific">Duganella lactea</name>
    <dbReference type="NCBI Taxonomy" id="2692173"/>
    <lineage>
        <taxon>Bacteria</taxon>
        <taxon>Pseudomonadati</taxon>
        <taxon>Pseudomonadota</taxon>
        <taxon>Betaproteobacteria</taxon>
        <taxon>Burkholderiales</taxon>
        <taxon>Oxalobacteraceae</taxon>
        <taxon>Telluria group</taxon>
        <taxon>Duganella</taxon>
    </lineage>
</organism>
<proteinExistence type="predicted"/>
<protein>
    <recommendedName>
        <fullName evidence="3">FCP1 homology domain-containing protein</fullName>
    </recommendedName>
</protein>
<evidence type="ECO:0008006" key="3">
    <source>
        <dbReference type="Google" id="ProtNLM"/>
    </source>
</evidence>
<dbReference type="Proteomes" id="UP000474565">
    <property type="component" value="Unassembled WGS sequence"/>
</dbReference>
<name>A0A6L8MPX5_9BURK</name>
<gene>
    <name evidence="1" type="ORF">GTP44_07530</name>
</gene>
<dbReference type="EMBL" id="WWCP01000006">
    <property type="protein sequence ID" value="MYM81808.1"/>
    <property type="molecule type" value="Genomic_DNA"/>
</dbReference>
<sequence length="166" mass="19327">MNSRLEDTPLCILDLDGVVHHHEVYYQPGRGVYMREPNHELFEWVCILSDLLAPYPDVRIVLSTSWVRSRGYEFTKTALPLALRARVIDATFDNREVQKLEFDFMSRGQQVLSYVERRKLKRWFAIDDDVVGWPARCIDRLVQTEGHLGLSAPRAQDAVRKILETL</sequence>
<evidence type="ECO:0000313" key="2">
    <source>
        <dbReference type="Proteomes" id="UP000474565"/>
    </source>
</evidence>
<dbReference type="AlphaFoldDB" id="A0A6L8MPX5"/>
<comment type="caution">
    <text evidence="1">The sequence shown here is derived from an EMBL/GenBank/DDBJ whole genome shotgun (WGS) entry which is preliminary data.</text>
</comment>
<accession>A0A6L8MPX5</accession>
<dbReference type="Pfam" id="PF18143">
    <property type="entry name" value="HAD_SAK_2"/>
    <property type="match status" value="1"/>
</dbReference>
<reference evidence="1 2" key="1">
    <citation type="submission" date="2019-12" db="EMBL/GenBank/DDBJ databases">
        <title>Novel species isolated from a subtropical stream in China.</title>
        <authorList>
            <person name="Lu H."/>
        </authorList>
    </citation>
    <scope>NUCLEOTIDE SEQUENCE [LARGE SCALE GENOMIC DNA]</scope>
    <source>
        <strain evidence="1 2">FT50W</strain>
    </source>
</reference>